<dbReference type="Gene3D" id="2.60.120.200">
    <property type="match status" value="1"/>
</dbReference>
<dbReference type="InterPro" id="IPR013320">
    <property type="entry name" value="ConA-like_dom_sf"/>
</dbReference>
<dbReference type="PANTHER" id="PTHR10963">
    <property type="entry name" value="GLYCOSYL HYDROLASE-RELATED"/>
    <property type="match status" value="1"/>
</dbReference>
<dbReference type="Proteomes" id="UP000430975">
    <property type="component" value="Unassembled WGS sequence"/>
</dbReference>
<feature type="compositionally biased region" description="Low complexity" evidence="3">
    <location>
        <begin position="48"/>
        <end position="58"/>
    </location>
</feature>
<evidence type="ECO:0000256" key="3">
    <source>
        <dbReference type="SAM" id="MobiDB-lite"/>
    </source>
</evidence>
<dbReference type="AlphaFoldDB" id="A0A6I2GFC8"/>
<organism evidence="6 7">
    <name type="scientific">Fundicoccus ignavus</name>
    <dbReference type="NCBI Taxonomy" id="2664442"/>
    <lineage>
        <taxon>Bacteria</taxon>
        <taxon>Bacillati</taxon>
        <taxon>Bacillota</taxon>
        <taxon>Bacilli</taxon>
        <taxon>Lactobacillales</taxon>
        <taxon>Aerococcaceae</taxon>
        <taxon>Fundicoccus</taxon>
    </lineage>
</organism>
<dbReference type="PANTHER" id="PTHR10963:SF55">
    <property type="entry name" value="GLYCOSIDE HYDROLASE FAMILY 16 PROTEIN"/>
    <property type="match status" value="1"/>
</dbReference>
<evidence type="ECO:0000256" key="2">
    <source>
        <dbReference type="ARBA" id="ARBA00022801"/>
    </source>
</evidence>
<feature type="region of interest" description="Disordered" evidence="3">
    <location>
        <begin position="39"/>
        <end position="59"/>
    </location>
</feature>
<dbReference type="InterPro" id="IPR050546">
    <property type="entry name" value="Glycosyl_Hydrlase_16"/>
</dbReference>
<dbReference type="InterPro" id="IPR008979">
    <property type="entry name" value="Galactose-bd-like_sf"/>
</dbReference>
<dbReference type="EMBL" id="WJQS01000004">
    <property type="protein sequence ID" value="MRI85394.1"/>
    <property type="molecule type" value="Genomic_DNA"/>
</dbReference>
<comment type="similarity">
    <text evidence="1">Belongs to the glycosyl hydrolase 16 family.</text>
</comment>
<dbReference type="GO" id="GO:0004553">
    <property type="term" value="F:hydrolase activity, hydrolyzing O-glycosyl compounds"/>
    <property type="evidence" value="ECO:0007669"/>
    <property type="project" value="InterPro"/>
</dbReference>
<feature type="signal peptide" evidence="4">
    <location>
        <begin position="1"/>
        <end position="27"/>
    </location>
</feature>
<dbReference type="CDD" id="cd08023">
    <property type="entry name" value="GH16_laminarinase_like"/>
    <property type="match status" value="1"/>
</dbReference>
<dbReference type="SUPFAM" id="SSF49785">
    <property type="entry name" value="Galactose-binding domain-like"/>
    <property type="match status" value="3"/>
</dbReference>
<evidence type="ECO:0000259" key="5">
    <source>
        <dbReference type="PROSITE" id="PS51762"/>
    </source>
</evidence>
<comment type="caution">
    <text evidence="6">The sequence shown here is derived from an EMBL/GenBank/DDBJ whole genome shotgun (WGS) entry which is preliminary data.</text>
</comment>
<evidence type="ECO:0000256" key="4">
    <source>
        <dbReference type="SAM" id="SignalP"/>
    </source>
</evidence>
<dbReference type="Pfam" id="PF02018">
    <property type="entry name" value="CBM_4_9"/>
    <property type="match status" value="2"/>
</dbReference>
<protein>
    <submittedName>
        <fullName evidence="6">Family 16 glycosylhydrolase</fullName>
    </submittedName>
</protein>
<keyword evidence="7" id="KW-1185">Reference proteome</keyword>
<sequence length="803" mass="91459">MKKSSKKWLSLLSIMALGNLTPINILAADSTSVEETSIETQAVKSDDSTTTESSNEGTSKVEYASEYLEKYQEQGVNFEEYGFVWGDEFEGDQLNRDDWNVELHEPGWVNEEWQEYIDDEKVLQVNDGKLVIQPVKESVDGQDLYYSGRVNTQNKQNFKYGFFEAKVRVPKGQGYLPAFWLMSADENVYGQWPRCGEIDIMEIHGSDTTKSYGTIHYGNPHRESQGEMQLTKGDFNEEYHIFALEWLPGKINWFVDGQLIHSESEWYSKTEGQGEITYPAPFDSEFYVILNLAVGGSWVGYPDDSTEFEGQSFDIDYVRVYQKETYDENVKKPLQEFTAREADESGNYIVNGDFSESEELLDEDNWVFLTTQGGEAEASIADNQLSINTTSAGEVDYSVQLVQANLPMEQNYQYQVSFTAWSDQERLVKVNLTGPDNGYIRYFEEQELELTSEPQMFEFEFTMNEASDENGRLEFNLGAYDEASPFYLKGVSVKRLEKTEASDTAESKTVLSDGNYVYNGKFQEGDYHIGFWQWDGGSIEEAISPLEDGRRLIIAGGKESTLMQEQLPLDAGVEYEISLDIEAEEDFTLKGKIGESTFELPVEKGLNPYRYSFTLEENQIDNTDLILNFDNVNEVRVDNVKVQENRLIKNGSFDAGLTGYNTFIDASANATVVVDSLNEDNAADFTIYNTGDQAWKIQLIQEQVPLIKGKTYRLTFKAKSSVDRSIMYALQRDGKADDVWTTYLPEQIVPLKADYQEYSYEFAMEEPDDLQAMLSISLGAVEDKVIEQEHRVVIDDIELEEVN</sequence>
<reference evidence="6 7" key="1">
    <citation type="submission" date="2019-11" db="EMBL/GenBank/DDBJ databases">
        <title>Characterisation of Fundicoccus ignavus gen. nov. sp. nov., a novel genus of the family Aerococcaceae isolated from bulk tank milk.</title>
        <authorList>
            <person name="Siebert A."/>
            <person name="Huptas C."/>
            <person name="Wenning M."/>
            <person name="Scherer S."/>
            <person name="Doll E.V."/>
        </authorList>
    </citation>
    <scope>NUCLEOTIDE SEQUENCE [LARGE SCALE GENOMIC DNA]</scope>
    <source>
        <strain evidence="6 7">WS4759</strain>
    </source>
</reference>
<keyword evidence="2 6" id="KW-0378">Hydrolase</keyword>
<dbReference type="Gene3D" id="2.60.120.260">
    <property type="entry name" value="Galactose-binding domain-like"/>
    <property type="match status" value="3"/>
</dbReference>
<evidence type="ECO:0000256" key="1">
    <source>
        <dbReference type="ARBA" id="ARBA00006865"/>
    </source>
</evidence>
<evidence type="ECO:0000313" key="7">
    <source>
        <dbReference type="Proteomes" id="UP000430975"/>
    </source>
</evidence>
<keyword evidence="4" id="KW-0732">Signal</keyword>
<dbReference type="GO" id="GO:0005975">
    <property type="term" value="P:carbohydrate metabolic process"/>
    <property type="evidence" value="ECO:0007669"/>
    <property type="project" value="InterPro"/>
</dbReference>
<dbReference type="Pfam" id="PF00722">
    <property type="entry name" value="Glyco_hydro_16"/>
    <property type="match status" value="1"/>
</dbReference>
<dbReference type="InterPro" id="IPR003305">
    <property type="entry name" value="CenC_carb-bd"/>
</dbReference>
<dbReference type="SUPFAM" id="SSF49899">
    <property type="entry name" value="Concanavalin A-like lectins/glucanases"/>
    <property type="match status" value="1"/>
</dbReference>
<dbReference type="InterPro" id="IPR000757">
    <property type="entry name" value="Beta-glucanase-like"/>
</dbReference>
<accession>A0A6I2GFC8</accession>
<dbReference type="RefSeq" id="WP_153863457.1">
    <property type="nucleotide sequence ID" value="NZ_WJQS01000004.1"/>
</dbReference>
<dbReference type="PROSITE" id="PS51762">
    <property type="entry name" value="GH16_2"/>
    <property type="match status" value="1"/>
</dbReference>
<name>A0A6I2GFC8_9LACT</name>
<evidence type="ECO:0000313" key="6">
    <source>
        <dbReference type="EMBL" id="MRI85394.1"/>
    </source>
</evidence>
<gene>
    <name evidence="6" type="ORF">GIY09_05815</name>
</gene>
<feature type="chain" id="PRO_5026079568" evidence="4">
    <location>
        <begin position="28"/>
        <end position="803"/>
    </location>
</feature>
<proteinExistence type="inferred from homology"/>
<feature type="domain" description="GH16" evidence="5">
    <location>
        <begin position="45"/>
        <end position="326"/>
    </location>
</feature>